<comment type="caution">
    <text evidence="3">The sequence shown here is derived from an EMBL/GenBank/DDBJ whole genome shotgun (WGS) entry which is preliminary data.</text>
</comment>
<reference evidence="3 4" key="1">
    <citation type="submission" date="2024-02" db="EMBL/GenBank/DDBJ databases">
        <authorList>
            <person name="Chen Y."/>
            <person name="Shah S."/>
            <person name="Dougan E. K."/>
            <person name="Thang M."/>
            <person name="Chan C."/>
        </authorList>
    </citation>
    <scope>NUCLEOTIDE SEQUENCE [LARGE SCALE GENOMIC DNA]</scope>
</reference>
<evidence type="ECO:0000313" key="4">
    <source>
        <dbReference type="Proteomes" id="UP001642464"/>
    </source>
</evidence>
<keyword evidence="1" id="KW-0472">Membrane</keyword>
<dbReference type="PROSITE" id="PS51186">
    <property type="entry name" value="GNAT"/>
    <property type="match status" value="1"/>
</dbReference>
<feature type="transmembrane region" description="Helical" evidence="1">
    <location>
        <begin position="362"/>
        <end position="385"/>
    </location>
</feature>
<keyword evidence="4" id="KW-1185">Reference proteome</keyword>
<dbReference type="CDD" id="cd04301">
    <property type="entry name" value="NAT_SF"/>
    <property type="match status" value="1"/>
</dbReference>
<dbReference type="Proteomes" id="UP001642464">
    <property type="component" value="Unassembled WGS sequence"/>
</dbReference>
<dbReference type="SUPFAM" id="SSF55729">
    <property type="entry name" value="Acyl-CoA N-acyltransferases (Nat)"/>
    <property type="match status" value="1"/>
</dbReference>
<name>A0ABP0JAJ8_9DINO</name>
<dbReference type="InterPro" id="IPR000182">
    <property type="entry name" value="GNAT_dom"/>
</dbReference>
<proteinExistence type="predicted"/>
<evidence type="ECO:0000259" key="2">
    <source>
        <dbReference type="PROSITE" id="PS51186"/>
    </source>
</evidence>
<sequence>MLHQAFWNHFQPGADEHFIAHSLRKSQDYVPELDLVASIDGQLVGSIVYSKAKIVTNDGRTLDVLTFGPLGVLPAFRRQGLAAELVKQSLRRAQEMGCRAVVIQGDPRFYGRLGFRCGERYDLMTRERQWSVGLMAYPLYEGALDGCGGVFEESEAFAVSPEEKRNCEKLRPDEFAREVLSTVDDRHIFLKIGVRAIVEYVWTNLVQYQYYNKTAQRAVVIALLFCFVIQVIPTEQDSYLRRGAWSLVGTQVYHELFYETFEALGHCVELKLPEAYFWEKRWSIPFFGWSLPVPHLKNLFDYLSAALGLWVMHSSQHDLRIENQPVWLALMVMGRWVMFTWTCRAFAVFGEKILPVLQASCMPLVGILLVTLFVFAGFLHSFAALTLHQNTRTIFEVTMGTLRLLVLGDGDGAGVVLGLYDGDEDGHVGRPSMGPPWLHERAACEDVIAFCICLLNLFIAVHGEAYDKAQETAQVSFLQERAAICLNCLLMPKWPPPGWPRLPCCWKILNQRRLCCGIYALSFGAWGLLIWMRELHPWIASFTLLAGSLLADAVLLQLPWHKKDSQKYYFWVCHRDGYDEGSNCATESELPGRLSSVKHHAILQTRRVSEHLCHLKHRVDQRNQGLELHLMTLDQRLRLMEGRLAVANAALAGFLPPVME</sequence>
<feature type="domain" description="N-acetyltransferase" evidence="2">
    <location>
        <begin position="1"/>
        <end position="140"/>
    </location>
</feature>
<evidence type="ECO:0000313" key="3">
    <source>
        <dbReference type="EMBL" id="CAK9011397.1"/>
    </source>
</evidence>
<organism evidence="3 4">
    <name type="scientific">Durusdinium trenchii</name>
    <dbReference type="NCBI Taxonomy" id="1381693"/>
    <lineage>
        <taxon>Eukaryota</taxon>
        <taxon>Sar</taxon>
        <taxon>Alveolata</taxon>
        <taxon>Dinophyceae</taxon>
        <taxon>Suessiales</taxon>
        <taxon>Symbiodiniaceae</taxon>
        <taxon>Durusdinium</taxon>
    </lineage>
</organism>
<feature type="transmembrane region" description="Helical" evidence="1">
    <location>
        <begin position="538"/>
        <end position="558"/>
    </location>
</feature>
<gene>
    <name evidence="3" type="ORF">SCF082_LOCUS11079</name>
</gene>
<keyword evidence="1" id="KW-1133">Transmembrane helix</keyword>
<dbReference type="InterPro" id="IPR016181">
    <property type="entry name" value="Acyl_CoA_acyltransferase"/>
</dbReference>
<protein>
    <submittedName>
        <fullName evidence="3">Uncharacterized N-acetyltransferase YhbS</fullName>
    </submittedName>
</protein>
<feature type="transmembrane region" description="Helical" evidence="1">
    <location>
        <begin position="214"/>
        <end position="232"/>
    </location>
</feature>
<dbReference type="Gene3D" id="3.40.630.30">
    <property type="match status" value="1"/>
</dbReference>
<feature type="transmembrane region" description="Helical" evidence="1">
    <location>
        <begin position="326"/>
        <end position="350"/>
    </location>
</feature>
<dbReference type="EMBL" id="CAXAMM010006535">
    <property type="protein sequence ID" value="CAK9011397.1"/>
    <property type="molecule type" value="Genomic_DNA"/>
</dbReference>
<dbReference type="Pfam" id="PF00583">
    <property type="entry name" value="Acetyltransf_1"/>
    <property type="match status" value="1"/>
</dbReference>
<accession>A0ABP0JAJ8</accession>
<feature type="transmembrane region" description="Helical" evidence="1">
    <location>
        <begin position="514"/>
        <end position="532"/>
    </location>
</feature>
<evidence type="ECO:0000256" key="1">
    <source>
        <dbReference type="SAM" id="Phobius"/>
    </source>
</evidence>
<keyword evidence="1" id="KW-0812">Transmembrane</keyword>